<name>A0A4R1QSZ8_HYDET</name>
<dbReference type="RefSeq" id="WP_243663109.1">
    <property type="nucleotide sequence ID" value="NZ_SLUN01000051.1"/>
</dbReference>
<evidence type="ECO:0000256" key="3">
    <source>
        <dbReference type="ARBA" id="ARBA00022729"/>
    </source>
</evidence>
<dbReference type="PANTHER" id="PTHR30061:SF50">
    <property type="entry name" value="MALTOSE_MALTODEXTRIN-BINDING PERIPLASMIC PROTEIN"/>
    <property type="match status" value="1"/>
</dbReference>
<reference evidence="5 6" key="1">
    <citation type="submission" date="2019-03" db="EMBL/GenBank/DDBJ databases">
        <title>Genomic Encyclopedia of Type Strains, Phase IV (KMG-IV): sequencing the most valuable type-strain genomes for metagenomic binning, comparative biology and taxonomic classification.</title>
        <authorList>
            <person name="Goeker M."/>
        </authorList>
    </citation>
    <scope>NUCLEOTIDE SEQUENCE [LARGE SCALE GENOMIC DNA]</scope>
    <source>
        <strain evidence="5 6">LX-B</strain>
    </source>
</reference>
<dbReference type="GO" id="GO:0042956">
    <property type="term" value="P:maltodextrin transmembrane transport"/>
    <property type="evidence" value="ECO:0007669"/>
    <property type="project" value="TreeGrafter"/>
</dbReference>
<dbReference type="Gene3D" id="3.40.190.10">
    <property type="entry name" value="Periplasmic binding protein-like II"/>
    <property type="match status" value="1"/>
</dbReference>
<keyword evidence="2" id="KW-0813">Transport</keyword>
<dbReference type="GO" id="GO:0055052">
    <property type="term" value="C:ATP-binding cassette (ABC) transporter complex, substrate-binding subunit-containing"/>
    <property type="evidence" value="ECO:0007669"/>
    <property type="project" value="TreeGrafter"/>
</dbReference>
<feature type="chain" id="PRO_5039478628" evidence="4">
    <location>
        <begin position="26"/>
        <end position="428"/>
    </location>
</feature>
<accession>A0A4R1QSZ8</accession>
<dbReference type="CDD" id="cd13585">
    <property type="entry name" value="PBP2_TMBP_like"/>
    <property type="match status" value="1"/>
</dbReference>
<dbReference type="InterPro" id="IPR006059">
    <property type="entry name" value="SBP"/>
</dbReference>
<dbReference type="Proteomes" id="UP000295008">
    <property type="component" value="Unassembled WGS sequence"/>
</dbReference>
<protein>
    <submittedName>
        <fullName evidence="5">Lactose/L-arabinose transport system substrate-binding protein</fullName>
    </submittedName>
</protein>
<dbReference type="GO" id="GO:0015768">
    <property type="term" value="P:maltose transport"/>
    <property type="evidence" value="ECO:0007669"/>
    <property type="project" value="TreeGrafter"/>
</dbReference>
<sequence length="428" mass="47041">MKKLFAMLVTVCMAVSLLACSGAAAMGAAKKSGKITIWAWDPNFNIAVMKEAKARYQKNNPNVQIEIVEMAKADVEQKLHTVLASGVKEGLPDIVLIEDYNAQKYLQAYPGAFDDLTKKINHKNFASYKNKLMTVNGKIYGVPFDSGVSALFYRTDYLAKAGYKPSDLNNLTWDKFIEIGKKVKAATGKDAYTFDPADGGLIRIMLQSAGLWYFDKNGKPYIANNPALKEAFATYKKLMESGMIKKTTGWNEWVSAFNKGEAASIITGCWIIGSIKAEKSQSGKWAALPTPRMNLKASVNYSNLGGSSWYITQGSSNKAVAEDFLKSTFAADKDFYQKILVGQGAIGTYLPAQNGPSYTVADEFFGGQKVFSDFSAWMKKIPGINYGVYTYEADTALMTVMPEYLAGKLTVEAALKKAEDQLKNQINL</sequence>
<dbReference type="PROSITE" id="PS51257">
    <property type="entry name" value="PROKAR_LIPOPROTEIN"/>
    <property type="match status" value="1"/>
</dbReference>
<dbReference type="Pfam" id="PF13416">
    <property type="entry name" value="SBP_bac_8"/>
    <property type="match status" value="1"/>
</dbReference>
<dbReference type="PANTHER" id="PTHR30061">
    <property type="entry name" value="MALTOSE-BINDING PERIPLASMIC PROTEIN"/>
    <property type="match status" value="1"/>
</dbReference>
<keyword evidence="6" id="KW-1185">Reference proteome</keyword>
<evidence type="ECO:0000256" key="4">
    <source>
        <dbReference type="SAM" id="SignalP"/>
    </source>
</evidence>
<dbReference type="EMBL" id="SLUN01000051">
    <property type="protein sequence ID" value="TCL56171.1"/>
    <property type="molecule type" value="Genomic_DNA"/>
</dbReference>
<gene>
    <name evidence="5" type="ORF">EDC14_105122</name>
</gene>
<dbReference type="SUPFAM" id="SSF53850">
    <property type="entry name" value="Periplasmic binding protein-like II"/>
    <property type="match status" value="1"/>
</dbReference>
<evidence type="ECO:0000313" key="5">
    <source>
        <dbReference type="EMBL" id="TCL56171.1"/>
    </source>
</evidence>
<proteinExistence type="inferred from homology"/>
<evidence type="ECO:0000313" key="6">
    <source>
        <dbReference type="Proteomes" id="UP000295008"/>
    </source>
</evidence>
<organism evidence="5 6">
    <name type="scientific">Hydrogenispora ethanolica</name>
    <dbReference type="NCBI Taxonomy" id="1082276"/>
    <lineage>
        <taxon>Bacteria</taxon>
        <taxon>Bacillati</taxon>
        <taxon>Bacillota</taxon>
        <taxon>Hydrogenispora</taxon>
    </lineage>
</organism>
<evidence type="ECO:0000256" key="1">
    <source>
        <dbReference type="ARBA" id="ARBA00008520"/>
    </source>
</evidence>
<dbReference type="GO" id="GO:1901982">
    <property type="term" value="F:maltose binding"/>
    <property type="evidence" value="ECO:0007669"/>
    <property type="project" value="TreeGrafter"/>
</dbReference>
<evidence type="ECO:0000256" key="2">
    <source>
        <dbReference type="ARBA" id="ARBA00022448"/>
    </source>
</evidence>
<comment type="similarity">
    <text evidence="1">Belongs to the bacterial solute-binding protein 1 family.</text>
</comment>
<keyword evidence="3 4" id="KW-0732">Signal</keyword>
<feature type="signal peptide" evidence="4">
    <location>
        <begin position="1"/>
        <end position="25"/>
    </location>
</feature>
<comment type="caution">
    <text evidence="5">The sequence shown here is derived from an EMBL/GenBank/DDBJ whole genome shotgun (WGS) entry which is preliminary data.</text>
</comment>
<dbReference type="AlphaFoldDB" id="A0A4R1QSZ8"/>